<organism evidence="2 3">
    <name type="scientific">Azotobacter beijerinckii</name>
    <dbReference type="NCBI Taxonomy" id="170623"/>
    <lineage>
        <taxon>Bacteria</taxon>
        <taxon>Pseudomonadati</taxon>
        <taxon>Pseudomonadota</taxon>
        <taxon>Gammaproteobacteria</taxon>
        <taxon>Pseudomonadales</taxon>
        <taxon>Pseudomonadaceae</taxon>
        <taxon>Azotobacter</taxon>
    </lineage>
</organism>
<sequence>MFHLIPFAVGVVAGAVVLQLIRTDKTKAGLEKAQDKLRGATVSSLEAIEGASARARARLAGEAAPAAEAQAETPAGQEDQAGEQLPVVSEQAQGAAGAEERAP</sequence>
<reference evidence="2 3" key="1">
    <citation type="submission" date="2016-10" db="EMBL/GenBank/DDBJ databases">
        <authorList>
            <person name="de Groot N.N."/>
        </authorList>
    </citation>
    <scope>NUCLEOTIDE SEQUENCE [LARGE SCALE GENOMIC DNA]</scope>
    <source>
        <strain evidence="2 3">DSM 378</strain>
    </source>
</reference>
<evidence type="ECO:0000313" key="2">
    <source>
        <dbReference type="EMBL" id="SER40174.1"/>
    </source>
</evidence>
<feature type="compositionally biased region" description="Low complexity" evidence="1">
    <location>
        <begin position="57"/>
        <end position="78"/>
    </location>
</feature>
<dbReference type="EMBL" id="FOFJ01000048">
    <property type="protein sequence ID" value="SER40174.1"/>
    <property type="molecule type" value="Genomic_DNA"/>
</dbReference>
<dbReference type="RefSeq" id="WP_208599327.1">
    <property type="nucleotide sequence ID" value="NZ_FOFJ01000048.1"/>
</dbReference>
<dbReference type="AlphaFoldDB" id="A0A1H9NVV6"/>
<gene>
    <name evidence="2" type="ORF">SAMN04244573_03552</name>
</gene>
<protein>
    <submittedName>
        <fullName evidence="2">Uncharacterized protein</fullName>
    </submittedName>
</protein>
<feature type="region of interest" description="Disordered" evidence="1">
    <location>
        <begin position="57"/>
        <end position="103"/>
    </location>
</feature>
<proteinExistence type="predicted"/>
<evidence type="ECO:0000256" key="1">
    <source>
        <dbReference type="SAM" id="MobiDB-lite"/>
    </source>
</evidence>
<evidence type="ECO:0000313" key="3">
    <source>
        <dbReference type="Proteomes" id="UP000199267"/>
    </source>
</evidence>
<accession>A0A1H9NVV6</accession>
<name>A0A1H9NVV6_9GAMM</name>
<dbReference type="Proteomes" id="UP000199267">
    <property type="component" value="Unassembled WGS sequence"/>
</dbReference>